<dbReference type="Proteomes" id="UP000019277">
    <property type="component" value="Unassembled WGS sequence"/>
</dbReference>
<dbReference type="InterPro" id="IPR011089">
    <property type="entry name" value="GmrSD_C"/>
</dbReference>
<dbReference type="PANTHER" id="PTHR35149">
    <property type="entry name" value="SLL5132 PROTEIN"/>
    <property type="match status" value="1"/>
</dbReference>
<dbReference type="EMBL" id="AYXG01000081">
    <property type="protein sequence ID" value="EWC62402.1"/>
    <property type="molecule type" value="Genomic_DNA"/>
</dbReference>
<feature type="domain" description="GmrSD restriction endonucleases C-terminal" evidence="2">
    <location>
        <begin position="428"/>
        <end position="553"/>
    </location>
</feature>
<protein>
    <recommendedName>
        <fullName evidence="5">RloF</fullName>
    </recommendedName>
</protein>
<dbReference type="OrthoDB" id="9798761at2"/>
<proteinExistence type="predicted"/>
<dbReference type="Pfam" id="PF07510">
    <property type="entry name" value="GmrSD_C"/>
    <property type="match status" value="1"/>
</dbReference>
<evidence type="ECO:0008006" key="5">
    <source>
        <dbReference type="Google" id="ProtNLM"/>
    </source>
</evidence>
<gene>
    <name evidence="3" type="ORF">UO65_2389</name>
</gene>
<name>W7J091_9PSEU</name>
<dbReference type="eggNOG" id="COG1479">
    <property type="taxonomic scope" value="Bacteria"/>
</dbReference>
<dbReference type="InterPro" id="IPR004919">
    <property type="entry name" value="GmrSD_N"/>
</dbReference>
<dbReference type="PANTHER" id="PTHR35149:SF2">
    <property type="entry name" value="DUF262 DOMAIN-CONTAINING PROTEIN"/>
    <property type="match status" value="1"/>
</dbReference>
<dbReference type="PATRIC" id="fig|909613.9.peg.2395"/>
<evidence type="ECO:0000313" key="3">
    <source>
        <dbReference type="EMBL" id="EWC62402.1"/>
    </source>
</evidence>
<accession>W7J091</accession>
<keyword evidence="4" id="KW-1185">Reference proteome</keyword>
<reference evidence="3 4" key="1">
    <citation type="journal article" date="2014" name="Genome Announc.">
        <title>Draft Genome Sequence of the Antitrypanosomally Active Sponge-Associated Bacterium Actinokineospora sp. Strain EG49.</title>
        <authorList>
            <person name="Harjes J."/>
            <person name="Ryu T."/>
            <person name="Abdelmohsen U.R."/>
            <person name="Moitinho-Silva L."/>
            <person name="Horn H."/>
            <person name="Ravasi T."/>
            <person name="Hentschel U."/>
        </authorList>
    </citation>
    <scope>NUCLEOTIDE SEQUENCE [LARGE SCALE GENOMIC DNA]</scope>
    <source>
        <strain evidence="3 4">EG49</strain>
    </source>
</reference>
<feature type="domain" description="GmrSD restriction endonucleases N-terminal" evidence="1">
    <location>
        <begin position="16"/>
        <end position="235"/>
    </location>
</feature>
<evidence type="ECO:0000313" key="4">
    <source>
        <dbReference type="Proteomes" id="UP000019277"/>
    </source>
</evidence>
<dbReference type="STRING" id="909613.UO65_2389"/>
<dbReference type="Pfam" id="PF03235">
    <property type="entry name" value="GmrSD_N"/>
    <property type="match status" value="1"/>
</dbReference>
<comment type="caution">
    <text evidence="3">The sequence shown here is derived from an EMBL/GenBank/DDBJ whole genome shotgun (WGS) entry which is preliminary data.</text>
</comment>
<dbReference type="RefSeq" id="WP_161784450.1">
    <property type="nucleotide sequence ID" value="NZ_AYXG01000081.1"/>
</dbReference>
<organism evidence="3 4">
    <name type="scientific">Actinokineospora spheciospongiae</name>
    <dbReference type="NCBI Taxonomy" id="909613"/>
    <lineage>
        <taxon>Bacteria</taxon>
        <taxon>Bacillati</taxon>
        <taxon>Actinomycetota</taxon>
        <taxon>Actinomycetes</taxon>
        <taxon>Pseudonocardiales</taxon>
        <taxon>Pseudonocardiaceae</taxon>
        <taxon>Actinokineospora</taxon>
    </lineage>
</organism>
<evidence type="ECO:0000259" key="1">
    <source>
        <dbReference type="Pfam" id="PF03235"/>
    </source>
</evidence>
<dbReference type="AlphaFoldDB" id="W7J091"/>
<sequence>MMVGIKIEAVERSVDDVFSEDYRFTIPLYQRPYAWTTEQAGELFDDLVVAASGDAPLEEVDPYFLGSIVLIKEVGKPDSQVVDGQQRLTTLALLLGALRLHVHDDFAASLDKRLLQEGDPLKGTIDQSRLTLRGNDQAFYVKHLQAPAALAEAATLSVDTLLDSQRNLLLNSRLFLERLGELSEAECTRLVLFVVQRTFLVIVSTQDFNSAFRVFTVLNERGLDLTHFDILKSEVISTIPDADRESYAKKWEEEENALGRPGFNELFSHIRMVFAKTKARGSILKEFRSAVLTGQRTGRAFIDDVLVPLSGAYATVTRADYAAPGGADAVNNLLRWLGRIDNVDWIPPAIAHLSRPTTDAASLREFLTGLERLAASMLIRRVDTTRRIERYGRVLTALETGEDLYRPDSPLQLTEAEKRDTLLCLGEDLYTAARVRLYVLRRLDAALSDSGVTYDHRIVTVEHVLPQSPAADSRWNRDFTPDEQLHWRHRLANLVLLNRRKNTAAANYDFDVKKAKYFTSVNGVSSFALTTQVLTVDEWTPSVLEERQQQLLDTLAAVWSLR</sequence>
<evidence type="ECO:0000259" key="2">
    <source>
        <dbReference type="Pfam" id="PF07510"/>
    </source>
</evidence>